<feature type="compositionally biased region" description="Low complexity" evidence="3">
    <location>
        <begin position="599"/>
        <end position="609"/>
    </location>
</feature>
<feature type="domain" description="Cadherin-like" evidence="4">
    <location>
        <begin position="244"/>
        <end position="335"/>
    </location>
</feature>
<dbReference type="EMBL" id="FOSL01000028">
    <property type="protein sequence ID" value="SFL06845.1"/>
    <property type="molecule type" value="Genomic_DNA"/>
</dbReference>
<keyword evidence="2" id="KW-0964">Secreted</keyword>
<dbReference type="GO" id="GO:0005509">
    <property type="term" value="F:calcium ion binding"/>
    <property type="evidence" value="ECO:0007669"/>
    <property type="project" value="InterPro"/>
</dbReference>
<evidence type="ECO:0000259" key="4">
    <source>
        <dbReference type="Pfam" id="PF17892"/>
    </source>
</evidence>
<dbReference type="PANTHER" id="PTHR38340:SF1">
    <property type="entry name" value="S-LAYER PROTEIN"/>
    <property type="match status" value="1"/>
</dbReference>
<dbReference type="PRINTS" id="PR00313">
    <property type="entry name" value="CABNDNGRPT"/>
</dbReference>
<dbReference type="InterPro" id="IPR041690">
    <property type="entry name" value="Cadherin_5"/>
</dbReference>
<keyword evidence="6" id="KW-1185">Reference proteome</keyword>
<dbReference type="SUPFAM" id="SSF51120">
    <property type="entry name" value="beta-Roll"/>
    <property type="match status" value="3"/>
</dbReference>
<reference evidence="5 6" key="1">
    <citation type="submission" date="2016-10" db="EMBL/GenBank/DDBJ databases">
        <authorList>
            <person name="Varghese N."/>
            <person name="Submissions S."/>
        </authorList>
    </citation>
    <scope>NUCLEOTIDE SEQUENCE [LARGE SCALE GENOMIC DNA]</scope>
    <source>
        <strain evidence="5 6">DSM 21822</strain>
    </source>
</reference>
<name>A0A1I4EM88_9HYPH</name>
<feature type="compositionally biased region" description="Acidic residues" evidence="3">
    <location>
        <begin position="484"/>
        <end position="498"/>
    </location>
</feature>
<feature type="region of interest" description="Disordered" evidence="3">
    <location>
        <begin position="539"/>
        <end position="612"/>
    </location>
</feature>
<evidence type="ECO:0000313" key="6">
    <source>
        <dbReference type="Proteomes" id="UP000323300"/>
    </source>
</evidence>
<accession>A0A1I4EM88</accession>
<dbReference type="InterPro" id="IPR001343">
    <property type="entry name" value="Hemolysn_Ca-bd"/>
</dbReference>
<dbReference type="Gene3D" id="2.150.10.10">
    <property type="entry name" value="Serralysin-like metalloprotease, C-terminal"/>
    <property type="match status" value="6"/>
</dbReference>
<feature type="compositionally biased region" description="Polar residues" evidence="3">
    <location>
        <begin position="197"/>
        <end position="208"/>
    </location>
</feature>
<gene>
    <name evidence="5" type="ORF">SAMN04488498_12824</name>
</gene>
<protein>
    <submittedName>
        <fullName evidence="5">Ca2+-binding protein, RTX toxin-related</fullName>
    </submittedName>
</protein>
<evidence type="ECO:0000256" key="2">
    <source>
        <dbReference type="ARBA" id="ARBA00022525"/>
    </source>
</evidence>
<dbReference type="InterPro" id="IPR011049">
    <property type="entry name" value="Serralysin-like_metalloprot_C"/>
</dbReference>
<evidence type="ECO:0000313" key="5">
    <source>
        <dbReference type="EMBL" id="SFL06845.1"/>
    </source>
</evidence>
<proteinExistence type="predicted"/>
<dbReference type="PROSITE" id="PS00330">
    <property type="entry name" value="HEMOLYSIN_CALCIUM"/>
    <property type="match status" value="3"/>
</dbReference>
<dbReference type="InterPro" id="IPR018511">
    <property type="entry name" value="Hemolysin-typ_Ca-bd_CS"/>
</dbReference>
<feature type="compositionally biased region" description="Acidic residues" evidence="3">
    <location>
        <begin position="421"/>
        <end position="441"/>
    </location>
</feature>
<feature type="region of interest" description="Disordered" evidence="3">
    <location>
        <begin position="190"/>
        <end position="254"/>
    </location>
</feature>
<dbReference type="Proteomes" id="UP000323300">
    <property type="component" value="Unassembled WGS sequence"/>
</dbReference>
<dbReference type="AlphaFoldDB" id="A0A1I4EM88"/>
<dbReference type="Pfam" id="PF00353">
    <property type="entry name" value="HemolysinCabind"/>
    <property type="match status" value="8"/>
</dbReference>
<sequence>MIEVTGLQQQKEPADPRSARRFAFESAETLSKLPMYIALLLTGIAVYFKSAMPARAEASPEVAPEPGPFEDESGAAPVDFGRLTAVRPDAVASAEEDRERPERLEPLDFFAQAPSRGNVIDFPSPMKLIRVGTNPFGLDTLPPIEAASQFFGSNYTAAAHVSSARKTAEPSTQPEDESDDLLARLLESMSGGKDSETPTPSSSQTGNNPDPVDPIDRDPGPVTNNPDPDTETDGGDPEEPRRGNRAPTVGGQNRLNDVMMAQVVLIGLSELLMNAEDADGDELTVTDVSVSSGSVVAHEAFWIYTPQPGHLGEVRVTYSVSDGLETVAHSANFNVVDTIPIIPRGTATLGDDWLVGTADADVFDGLAGHDTIETLEGNDVIRAGDGNDTLNAGSGDDIVFAGGGNDAVNAGDGNDEVHGEEGDDTLFGEAGDDTLDGDAGDDQISGGSGDDMARGGAGRDIVQGDDGQDTLHGGDGGDMLAGGDGDDDIAGDADDDTLYGDAGNDALDGGEGDDSLFGGDGDDSVLASLGADFVEGGAGRDIVQGEDGNDSLHGGADDDIVSGGQGDDTVAGDEGQDTLYGDAGNDVLDGGDGDDSIFAGDGADTVAGDDGSDYIDSEDGDDVIDAGAGVDIVFAGSGNDEIAGGDGADVIDAGDGADTVSAGSDNDLIIVTLDADGDVYNGGDGVDALDMSQTNSGVAVDLINGTVSSAEIGTDVVSGFERIIGGFGNDTFQAGGQSTTFAGAAGNDTFTFAMSATSGIAAGQLVHEIIDFMVGDRVMVEQFEISDTARDAAEDLFSRVYDGQSNGGSAVPIRIRYERFDDMDHTVIDVDFDLNNEFEMSIDIYGHHTPYVYNTVA</sequence>
<feature type="compositionally biased region" description="Gly residues" evidence="3">
    <location>
        <begin position="473"/>
        <end position="483"/>
    </location>
</feature>
<evidence type="ECO:0000256" key="3">
    <source>
        <dbReference type="SAM" id="MobiDB-lite"/>
    </source>
</evidence>
<dbReference type="Pfam" id="PF17892">
    <property type="entry name" value="Cadherin_5"/>
    <property type="match status" value="1"/>
</dbReference>
<dbReference type="OrthoDB" id="7738102at2"/>
<organism evidence="5 6">
    <name type="scientific">Neomesorhizobium albiziae</name>
    <dbReference type="NCBI Taxonomy" id="335020"/>
    <lineage>
        <taxon>Bacteria</taxon>
        <taxon>Pseudomonadati</taxon>
        <taxon>Pseudomonadota</taxon>
        <taxon>Alphaproteobacteria</taxon>
        <taxon>Hyphomicrobiales</taxon>
        <taxon>Phyllobacteriaceae</taxon>
        <taxon>Neomesorhizobium</taxon>
    </lineage>
</organism>
<comment type="subcellular location">
    <subcellularLocation>
        <location evidence="1">Secreted</location>
    </subcellularLocation>
</comment>
<dbReference type="GO" id="GO:0005576">
    <property type="term" value="C:extracellular region"/>
    <property type="evidence" value="ECO:0007669"/>
    <property type="project" value="UniProtKB-SubCell"/>
</dbReference>
<evidence type="ECO:0000256" key="1">
    <source>
        <dbReference type="ARBA" id="ARBA00004613"/>
    </source>
</evidence>
<feature type="compositionally biased region" description="Acidic residues" evidence="3">
    <location>
        <begin position="228"/>
        <end position="237"/>
    </location>
</feature>
<dbReference type="InterPro" id="IPR050557">
    <property type="entry name" value="RTX_toxin/Mannuronan_C5-epim"/>
</dbReference>
<dbReference type="PANTHER" id="PTHR38340">
    <property type="entry name" value="S-LAYER PROTEIN"/>
    <property type="match status" value="1"/>
</dbReference>
<feature type="region of interest" description="Disordered" evidence="3">
    <location>
        <begin position="403"/>
        <end position="521"/>
    </location>
</feature>